<dbReference type="PANTHER" id="PTHR13847">
    <property type="entry name" value="SARCOSINE DEHYDROGENASE-RELATED"/>
    <property type="match status" value="1"/>
</dbReference>
<dbReference type="EMBL" id="QJJK01000002">
    <property type="protein sequence ID" value="PXW63143.1"/>
    <property type="molecule type" value="Genomic_DNA"/>
</dbReference>
<protein>
    <submittedName>
        <fullName evidence="3">4-methylaminobutanoate oxidase (Formaldehyde-forming)</fullName>
    </submittedName>
</protein>
<dbReference type="SUPFAM" id="SSF51905">
    <property type="entry name" value="FAD/NAD(P)-binding domain"/>
    <property type="match status" value="1"/>
</dbReference>
<dbReference type="GO" id="GO:0005737">
    <property type="term" value="C:cytoplasm"/>
    <property type="evidence" value="ECO:0007669"/>
    <property type="project" value="TreeGrafter"/>
</dbReference>
<evidence type="ECO:0000313" key="3">
    <source>
        <dbReference type="EMBL" id="PXW63143.1"/>
    </source>
</evidence>
<name>A0A2V3UD27_9HYPH</name>
<organism evidence="3 4">
    <name type="scientific">Chelatococcus asaccharovorans</name>
    <dbReference type="NCBI Taxonomy" id="28210"/>
    <lineage>
        <taxon>Bacteria</taxon>
        <taxon>Pseudomonadati</taxon>
        <taxon>Pseudomonadota</taxon>
        <taxon>Alphaproteobacteria</taxon>
        <taxon>Hyphomicrobiales</taxon>
        <taxon>Chelatococcaceae</taxon>
        <taxon>Chelatococcus</taxon>
    </lineage>
</organism>
<dbReference type="InterPro" id="IPR036188">
    <property type="entry name" value="FAD/NAD-bd_sf"/>
</dbReference>
<dbReference type="RefSeq" id="WP_110373315.1">
    <property type="nucleotide sequence ID" value="NZ_JAHBRY010000002.1"/>
</dbReference>
<evidence type="ECO:0000256" key="1">
    <source>
        <dbReference type="ARBA" id="ARBA00023002"/>
    </source>
</evidence>
<dbReference type="GO" id="GO:0016491">
    <property type="term" value="F:oxidoreductase activity"/>
    <property type="evidence" value="ECO:0007669"/>
    <property type="project" value="UniProtKB-KW"/>
</dbReference>
<reference evidence="3 4" key="1">
    <citation type="submission" date="2018-05" db="EMBL/GenBank/DDBJ databases">
        <title>Genomic Encyclopedia of Type Strains, Phase IV (KMG-IV): sequencing the most valuable type-strain genomes for metagenomic binning, comparative biology and taxonomic classification.</title>
        <authorList>
            <person name="Goeker M."/>
        </authorList>
    </citation>
    <scope>NUCLEOTIDE SEQUENCE [LARGE SCALE GENOMIC DNA]</scope>
    <source>
        <strain evidence="3 4">DSM 6462</strain>
    </source>
</reference>
<comment type="caution">
    <text evidence="3">The sequence shown here is derived from an EMBL/GenBank/DDBJ whole genome shotgun (WGS) entry which is preliminary data.</text>
</comment>
<dbReference type="OrthoDB" id="9804379at2"/>
<gene>
    <name evidence="3" type="ORF">C7450_10258</name>
</gene>
<dbReference type="InterPro" id="IPR006076">
    <property type="entry name" value="FAD-dep_OxRdtase"/>
</dbReference>
<dbReference type="AlphaFoldDB" id="A0A2V3UD27"/>
<evidence type="ECO:0000259" key="2">
    <source>
        <dbReference type="Pfam" id="PF01266"/>
    </source>
</evidence>
<dbReference type="Gene3D" id="3.30.9.10">
    <property type="entry name" value="D-Amino Acid Oxidase, subunit A, domain 2"/>
    <property type="match status" value="1"/>
</dbReference>
<dbReference type="Proteomes" id="UP000248021">
    <property type="component" value="Unassembled WGS sequence"/>
</dbReference>
<dbReference type="SUPFAM" id="SSF54373">
    <property type="entry name" value="FAD-linked reductases, C-terminal domain"/>
    <property type="match status" value="1"/>
</dbReference>
<proteinExistence type="predicted"/>
<keyword evidence="4" id="KW-1185">Reference proteome</keyword>
<accession>A0A2V3UD27</accession>
<feature type="domain" description="FAD dependent oxidoreductase" evidence="2">
    <location>
        <begin position="12"/>
        <end position="370"/>
    </location>
</feature>
<dbReference type="PANTHER" id="PTHR13847:SF287">
    <property type="entry name" value="FAD-DEPENDENT OXIDOREDUCTASE DOMAIN-CONTAINING PROTEIN 1"/>
    <property type="match status" value="1"/>
</dbReference>
<dbReference type="Gene3D" id="3.50.50.60">
    <property type="entry name" value="FAD/NAD(P)-binding domain"/>
    <property type="match status" value="1"/>
</dbReference>
<evidence type="ECO:0000313" key="4">
    <source>
        <dbReference type="Proteomes" id="UP000248021"/>
    </source>
</evidence>
<dbReference type="Pfam" id="PF01266">
    <property type="entry name" value="DAO"/>
    <property type="match status" value="1"/>
</dbReference>
<sequence length="417" mass="44057">MVPTDWNDEAAIVIIGGGVVGCSIAYHCAREGLSDILLIERGEIGAATTARTAGQVSSGRTDPNMLRMQRHTFNLIPDLEDEVGEPLDFRRVGNLRVGFSAERAAELAKLEAPLSAEGIPFERLDAPAARELCPWLDMSDAGTRLWLPDAGIIDGTRLAAAYARAARGRGVRIQRGVSVIDVVREGPQVIGVRTASGTVRAQHVVDAAGAWSAVAARAAGTYAPAAPTRSHYWVTAPHRDGVASQPILSLPDFKGYTQPFSGGLLVGFSEPASKTFDPFTLPDDVDFAPLFDPEADQEQLVVQLDPMRSVAPSIDEWRFSHHIAGLCTYTPDGKFAIGAFEGLSGFMIATGCSGAGVAASGGIGRLIAELLAGQAPFVDPHPFRPDRFGTVDPASEAFRAACSAARAGKWSGAVSPR</sequence>
<keyword evidence="1" id="KW-0560">Oxidoreductase</keyword>